<name>A0A9D2KFE1_9BACE</name>
<keyword evidence="1" id="KW-1133">Transmembrane helix</keyword>
<reference evidence="2" key="2">
    <citation type="submission" date="2021-04" db="EMBL/GenBank/DDBJ databases">
        <authorList>
            <person name="Gilroy R."/>
        </authorList>
    </citation>
    <scope>NUCLEOTIDE SEQUENCE</scope>
    <source>
        <strain evidence="2">CHK118-2852</strain>
    </source>
</reference>
<evidence type="ECO:0000313" key="2">
    <source>
        <dbReference type="EMBL" id="HIZ92078.1"/>
    </source>
</evidence>
<reference evidence="2" key="1">
    <citation type="journal article" date="2021" name="PeerJ">
        <title>Extensive microbial diversity within the chicken gut microbiome revealed by metagenomics and culture.</title>
        <authorList>
            <person name="Gilroy R."/>
            <person name="Ravi A."/>
            <person name="Getino M."/>
            <person name="Pursley I."/>
            <person name="Horton D.L."/>
            <person name="Alikhan N.F."/>
            <person name="Baker D."/>
            <person name="Gharbi K."/>
            <person name="Hall N."/>
            <person name="Watson M."/>
            <person name="Adriaenssens E.M."/>
            <person name="Foster-Nyarko E."/>
            <person name="Jarju S."/>
            <person name="Secka A."/>
            <person name="Antonio M."/>
            <person name="Oren A."/>
            <person name="Chaudhuri R.R."/>
            <person name="La Ragione R."/>
            <person name="Hildebrand F."/>
            <person name="Pallen M.J."/>
        </authorList>
    </citation>
    <scope>NUCLEOTIDE SEQUENCE</scope>
    <source>
        <strain evidence="2">CHK118-2852</strain>
    </source>
</reference>
<dbReference type="EMBL" id="DXAV01000068">
    <property type="protein sequence ID" value="HIZ92078.1"/>
    <property type="molecule type" value="Genomic_DNA"/>
</dbReference>
<comment type="caution">
    <text evidence="2">The sequence shown here is derived from an EMBL/GenBank/DDBJ whole genome shotgun (WGS) entry which is preliminary data.</text>
</comment>
<gene>
    <name evidence="2" type="ORF">H9807_08185</name>
</gene>
<accession>A0A9D2KFE1</accession>
<dbReference type="AlphaFoldDB" id="A0A9D2KFE1"/>
<feature type="transmembrane region" description="Helical" evidence="1">
    <location>
        <begin position="79"/>
        <end position="100"/>
    </location>
</feature>
<keyword evidence="1" id="KW-0472">Membrane</keyword>
<sequence length="153" mass="17457">MKTEELLEKYFDGQTTCEEERELRRFFASDQVPEHLEVYRPLFACIAQEIETFRQTQKEESTPAKQPEATSKPTRLYRLYYLTTGIAATLLLCIGIAGLMPHITPSRTSYAIIDGHYCDDPKLVQAKALEALQNVGFTDEELKETITLPNLLP</sequence>
<keyword evidence="1" id="KW-0812">Transmembrane</keyword>
<protein>
    <submittedName>
        <fullName evidence="2">Uncharacterized protein</fullName>
    </submittedName>
</protein>
<evidence type="ECO:0000313" key="3">
    <source>
        <dbReference type="Proteomes" id="UP000824108"/>
    </source>
</evidence>
<proteinExistence type="predicted"/>
<organism evidence="2 3">
    <name type="scientific">Candidatus Bacteroides merdavium</name>
    <dbReference type="NCBI Taxonomy" id="2838472"/>
    <lineage>
        <taxon>Bacteria</taxon>
        <taxon>Pseudomonadati</taxon>
        <taxon>Bacteroidota</taxon>
        <taxon>Bacteroidia</taxon>
        <taxon>Bacteroidales</taxon>
        <taxon>Bacteroidaceae</taxon>
        <taxon>Bacteroides</taxon>
    </lineage>
</organism>
<evidence type="ECO:0000256" key="1">
    <source>
        <dbReference type="SAM" id="Phobius"/>
    </source>
</evidence>
<dbReference type="Proteomes" id="UP000824108">
    <property type="component" value="Unassembled WGS sequence"/>
</dbReference>